<dbReference type="RefSeq" id="WP_141169628.1">
    <property type="nucleotide sequence ID" value="NZ_CP041185.1"/>
</dbReference>
<evidence type="ECO:0000256" key="2">
    <source>
        <dbReference type="ARBA" id="ARBA00011900"/>
    </source>
</evidence>
<dbReference type="InterPro" id="IPR029063">
    <property type="entry name" value="SAM-dependent_MTases_sf"/>
</dbReference>
<protein>
    <recommendedName>
        <fullName evidence="2">site-specific DNA-methyltransferase (adenine-specific)</fullName>
        <ecNumber evidence="2">2.1.1.72</ecNumber>
    </recommendedName>
</protein>
<evidence type="ECO:0000259" key="8">
    <source>
        <dbReference type="Pfam" id="PF02384"/>
    </source>
</evidence>
<dbReference type="Gene3D" id="3.40.50.150">
    <property type="entry name" value="Vaccinia Virus protein VP39"/>
    <property type="match status" value="1"/>
</dbReference>
<evidence type="ECO:0000256" key="6">
    <source>
        <dbReference type="ARBA" id="ARBA00022747"/>
    </source>
</evidence>
<dbReference type="InterPro" id="IPR038333">
    <property type="entry name" value="T1MK-like_N_sf"/>
</dbReference>
<dbReference type="AlphaFoldDB" id="A0A4Y6RC95"/>
<keyword evidence="5" id="KW-0949">S-adenosyl-L-methionine</keyword>
<evidence type="ECO:0000256" key="4">
    <source>
        <dbReference type="ARBA" id="ARBA00022679"/>
    </source>
</evidence>
<dbReference type="GO" id="GO:0008170">
    <property type="term" value="F:N-methyltransferase activity"/>
    <property type="evidence" value="ECO:0007669"/>
    <property type="project" value="InterPro"/>
</dbReference>
<evidence type="ECO:0000256" key="1">
    <source>
        <dbReference type="ARBA" id="ARBA00006594"/>
    </source>
</evidence>
<dbReference type="SUPFAM" id="SSF53335">
    <property type="entry name" value="S-adenosyl-L-methionine-dependent methyltransferases"/>
    <property type="match status" value="1"/>
</dbReference>
<dbReference type="GO" id="GO:0009307">
    <property type="term" value="P:DNA restriction-modification system"/>
    <property type="evidence" value="ECO:0007669"/>
    <property type="project" value="UniProtKB-KW"/>
</dbReference>
<dbReference type="PANTHER" id="PTHR42933:SF1">
    <property type="entry name" value="SITE-SPECIFIC DNA-METHYLTRANSFERASE (ADENINE-SPECIFIC)"/>
    <property type="match status" value="1"/>
</dbReference>
<evidence type="ECO:0000313" key="9">
    <source>
        <dbReference type="EMBL" id="QDG70196.1"/>
    </source>
</evidence>
<dbReference type="Proteomes" id="UP000316665">
    <property type="component" value="Chromosome"/>
</dbReference>
<name>A0A4Y6RC95_9BURK</name>
<dbReference type="GO" id="GO:0003677">
    <property type="term" value="F:DNA binding"/>
    <property type="evidence" value="ECO:0007669"/>
    <property type="project" value="InterPro"/>
</dbReference>
<keyword evidence="10" id="KW-1185">Reference proteome</keyword>
<evidence type="ECO:0000256" key="7">
    <source>
        <dbReference type="ARBA" id="ARBA00047942"/>
    </source>
</evidence>
<comment type="catalytic activity">
    <reaction evidence="7">
        <text>a 2'-deoxyadenosine in DNA + S-adenosyl-L-methionine = an N(6)-methyl-2'-deoxyadenosine in DNA + S-adenosyl-L-homocysteine + H(+)</text>
        <dbReference type="Rhea" id="RHEA:15197"/>
        <dbReference type="Rhea" id="RHEA-COMP:12418"/>
        <dbReference type="Rhea" id="RHEA-COMP:12419"/>
        <dbReference type="ChEBI" id="CHEBI:15378"/>
        <dbReference type="ChEBI" id="CHEBI:57856"/>
        <dbReference type="ChEBI" id="CHEBI:59789"/>
        <dbReference type="ChEBI" id="CHEBI:90615"/>
        <dbReference type="ChEBI" id="CHEBI:90616"/>
        <dbReference type="EC" id="2.1.1.72"/>
    </reaction>
</comment>
<dbReference type="GO" id="GO:0032259">
    <property type="term" value="P:methylation"/>
    <property type="evidence" value="ECO:0007669"/>
    <property type="project" value="UniProtKB-KW"/>
</dbReference>
<keyword evidence="6" id="KW-0680">Restriction system</keyword>
<dbReference type="EC" id="2.1.1.72" evidence="2"/>
<keyword evidence="4" id="KW-0808">Transferase</keyword>
<dbReference type="GO" id="GO:0009007">
    <property type="term" value="F:site-specific DNA-methyltransferase (adenine-specific) activity"/>
    <property type="evidence" value="ECO:0007669"/>
    <property type="project" value="UniProtKB-EC"/>
</dbReference>
<comment type="similarity">
    <text evidence="1">Belongs to the N(4)/N(6)-methyltransferase family.</text>
</comment>
<dbReference type="InterPro" id="IPR051537">
    <property type="entry name" value="DNA_Adenine_Mtase"/>
</dbReference>
<dbReference type="PANTHER" id="PTHR42933">
    <property type="entry name" value="SLR6095 PROTEIN"/>
    <property type="match status" value="1"/>
</dbReference>
<evidence type="ECO:0000256" key="5">
    <source>
        <dbReference type="ARBA" id="ARBA00022691"/>
    </source>
</evidence>
<organism evidence="9 10">
    <name type="scientific">Janthinobacterium tructae</name>
    <dbReference type="NCBI Taxonomy" id="2590869"/>
    <lineage>
        <taxon>Bacteria</taxon>
        <taxon>Pseudomonadati</taxon>
        <taxon>Pseudomonadota</taxon>
        <taxon>Betaproteobacteria</taxon>
        <taxon>Burkholderiales</taxon>
        <taxon>Oxalobacteraceae</taxon>
        <taxon>Janthinobacterium</taxon>
    </lineage>
</organism>
<evidence type="ECO:0000256" key="3">
    <source>
        <dbReference type="ARBA" id="ARBA00022603"/>
    </source>
</evidence>
<accession>A0A4Y6RC95</accession>
<dbReference type="Pfam" id="PF02384">
    <property type="entry name" value="N6_Mtase"/>
    <property type="match status" value="1"/>
</dbReference>
<gene>
    <name evidence="9" type="ORF">FJQ89_07030</name>
</gene>
<evidence type="ECO:0000313" key="10">
    <source>
        <dbReference type="Proteomes" id="UP000316665"/>
    </source>
</evidence>
<dbReference type="PRINTS" id="PR00507">
    <property type="entry name" value="N12N6MTFRASE"/>
</dbReference>
<reference evidence="9 10" key="1">
    <citation type="submission" date="2019-06" db="EMBL/GenBank/DDBJ databases">
        <title>Complete genome sequence of Janthinobacterium sp. SNU WT3 isolated from diseased rainbow trout.</title>
        <authorList>
            <person name="Oh W.T."/>
            <person name="Park S.C."/>
        </authorList>
    </citation>
    <scope>NUCLEOTIDE SEQUENCE [LARGE SCALE GENOMIC DNA]</scope>
    <source>
        <strain evidence="9 10">SNU WT3</strain>
    </source>
</reference>
<dbReference type="KEGG" id="jas:FJQ89_07030"/>
<dbReference type="EMBL" id="CP041185">
    <property type="protein sequence ID" value="QDG70196.1"/>
    <property type="molecule type" value="Genomic_DNA"/>
</dbReference>
<dbReference type="OrthoDB" id="9784823at2"/>
<sequence>MDRNKNIGDAIITASDSLDSLIPSSEHKYYILPIIFLRLLYDYIEILKNSEMSKDNYETVIDKEKIKDVQSRIFAFFNDNKKETLYGILDAVENCFPDKLSSVFSTFKFSTNRLGSKEQQSLALENIVKTFALPPFSFSSFFESKKSLGEIFKSSIALLALHSKGDVEYITPPEISILISKIVSHSKELKKNRKYYDPACGSGSLLSTCATMEKERGNEVEIFGQEKNGAAWAIAKLNLFLSEADKVTVTLSDSLRSPPVDNHGNLRKFDVSVSNPPWNMKKWGDDILDTDPFQRFILGAPKSSADYAFILHMLAMLNPRGVMATVSPNGLLFRSGGDGLIRRNLVEHNLIEAIITLPQKLFYNTTIPANILLFKKDRKESDIFFINWNESEFFSKGVSRLSPAAIDKISDLYIHKIELDGISRLVSIAEIRGNEYNLSSNRYIQNESTRQVVDLISLRKEKHGIELALEEISKRLNQAIIDSDERNKYLNFE</sequence>
<dbReference type="Gene3D" id="1.20.1260.30">
    <property type="match status" value="1"/>
</dbReference>
<proteinExistence type="inferred from homology"/>
<feature type="domain" description="DNA methylase adenine-specific" evidence="8">
    <location>
        <begin position="145"/>
        <end position="450"/>
    </location>
</feature>
<keyword evidence="3" id="KW-0489">Methyltransferase</keyword>
<dbReference type="InterPro" id="IPR003356">
    <property type="entry name" value="DNA_methylase_A-5"/>
</dbReference>